<evidence type="ECO:0000256" key="1">
    <source>
        <dbReference type="SAM" id="MobiDB-lite"/>
    </source>
</evidence>
<dbReference type="Proteomes" id="UP001234178">
    <property type="component" value="Unassembled WGS sequence"/>
</dbReference>
<evidence type="ECO:0000313" key="2">
    <source>
        <dbReference type="EMBL" id="KAK4004077.1"/>
    </source>
</evidence>
<sequence>MGRTQANGPRLAHLTMRMTMTWQPNGRMHPSASMQFSSIFHYKHGYQHDTQNKGHREARFSHRYNATALPPLKPSTDQSETDIISSKDDGTHQFLTEIDSFIAKRVAIPMTTGSAADRAGHPDHVQVIRLAGHRDGPMKGKGNIPFHHVRPLIGRGYMDIFSSAYYGEYAQYNYGGYYARPYYKVDTDAIIITARH</sequence>
<dbReference type="EMBL" id="JAOYFB010000001">
    <property type="protein sequence ID" value="KAK4004077.1"/>
    <property type="molecule type" value="Genomic_DNA"/>
</dbReference>
<organism evidence="2 3">
    <name type="scientific">Daphnia magna</name>
    <dbReference type="NCBI Taxonomy" id="35525"/>
    <lineage>
        <taxon>Eukaryota</taxon>
        <taxon>Metazoa</taxon>
        <taxon>Ecdysozoa</taxon>
        <taxon>Arthropoda</taxon>
        <taxon>Crustacea</taxon>
        <taxon>Branchiopoda</taxon>
        <taxon>Diplostraca</taxon>
        <taxon>Cladocera</taxon>
        <taxon>Anomopoda</taxon>
        <taxon>Daphniidae</taxon>
        <taxon>Daphnia</taxon>
    </lineage>
</organism>
<feature type="compositionally biased region" description="Polar residues" evidence="1">
    <location>
        <begin position="75"/>
        <end position="84"/>
    </location>
</feature>
<protein>
    <submittedName>
        <fullName evidence="2">Uncharacterized protein</fullName>
    </submittedName>
</protein>
<gene>
    <name evidence="2" type="ORF">OUZ56_005820</name>
</gene>
<feature type="region of interest" description="Disordered" evidence="1">
    <location>
        <begin position="67"/>
        <end position="86"/>
    </location>
</feature>
<accession>A0ABQ9YTV0</accession>
<reference evidence="2 3" key="1">
    <citation type="journal article" date="2023" name="Nucleic Acids Res.">
        <title>The hologenome of Daphnia magna reveals possible DNA methylation and microbiome-mediated evolution of the host genome.</title>
        <authorList>
            <person name="Chaturvedi A."/>
            <person name="Li X."/>
            <person name="Dhandapani V."/>
            <person name="Marshall H."/>
            <person name="Kissane S."/>
            <person name="Cuenca-Cambronero M."/>
            <person name="Asole G."/>
            <person name="Calvet F."/>
            <person name="Ruiz-Romero M."/>
            <person name="Marangio P."/>
            <person name="Guigo R."/>
            <person name="Rago D."/>
            <person name="Mirbahai L."/>
            <person name="Eastwood N."/>
            <person name="Colbourne J.K."/>
            <person name="Zhou J."/>
            <person name="Mallon E."/>
            <person name="Orsini L."/>
        </authorList>
    </citation>
    <scope>NUCLEOTIDE SEQUENCE [LARGE SCALE GENOMIC DNA]</scope>
    <source>
        <strain evidence="2">LRV0_1</strain>
    </source>
</reference>
<proteinExistence type="predicted"/>
<comment type="caution">
    <text evidence="2">The sequence shown here is derived from an EMBL/GenBank/DDBJ whole genome shotgun (WGS) entry which is preliminary data.</text>
</comment>
<keyword evidence="3" id="KW-1185">Reference proteome</keyword>
<name>A0ABQ9YTV0_9CRUS</name>
<evidence type="ECO:0000313" key="3">
    <source>
        <dbReference type="Proteomes" id="UP001234178"/>
    </source>
</evidence>